<keyword evidence="3" id="KW-0997">Cell inner membrane</keyword>
<keyword evidence="2" id="KW-1003">Cell membrane</keyword>
<dbReference type="Proteomes" id="UP000182840">
    <property type="component" value="Chromosome"/>
</dbReference>
<protein>
    <submittedName>
        <fullName evidence="7">Lipid A biosynthesis lauroyl acyltransferase</fullName>
    </submittedName>
</protein>
<dbReference type="PANTHER" id="PTHR30606">
    <property type="entry name" value="LIPID A BIOSYNTHESIS LAUROYL ACYLTRANSFERASE"/>
    <property type="match status" value="1"/>
</dbReference>
<keyword evidence="5" id="KW-0472">Membrane</keyword>
<dbReference type="PANTHER" id="PTHR30606:SF9">
    <property type="entry name" value="LIPID A BIOSYNTHESIS LAUROYLTRANSFERASE"/>
    <property type="match status" value="1"/>
</dbReference>
<organism evidence="7 8">
    <name type="scientific">Aquibium oceanicum</name>
    <dbReference type="NCBI Taxonomy" id="1670800"/>
    <lineage>
        <taxon>Bacteria</taxon>
        <taxon>Pseudomonadati</taxon>
        <taxon>Pseudomonadota</taxon>
        <taxon>Alphaproteobacteria</taxon>
        <taxon>Hyphomicrobiales</taxon>
        <taxon>Phyllobacteriaceae</taxon>
        <taxon>Aquibium</taxon>
    </lineage>
</organism>
<dbReference type="Pfam" id="PF03279">
    <property type="entry name" value="Lip_A_acyltrans"/>
    <property type="match status" value="1"/>
</dbReference>
<dbReference type="InterPro" id="IPR004960">
    <property type="entry name" value="LipA_acyltrans"/>
</dbReference>
<evidence type="ECO:0000256" key="1">
    <source>
        <dbReference type="ARBA" id="ARBA00004533"/>
    </source>
</evidence>
<reference evidence="8" key="1">
    <citation type="submission" date="2016-11" db="EMBL/GenBank/DDBJ databases">
        <title>Mesorhizobium oceanicum sp. nov., isolated from deep seawater in South China Sea.</title>
        <authorList>
            <person name="Fu G.-Y."/>
        </authorList>
    </citation>
    <scope>NUCLEOTIDE SEQUENCE [LARGE SCALE GENOMIC DNA]</scope>
    <source>
        <strain evidence="8">B7</strain>
    </source>
</reference>
<name>A0A1L3SUF4_9HYPH</name>
<evidence type="ECO:0000256" key="5">
    <source>
        <dbReference type="ARBA" id="ARBA00023136"/>
    </source>
</evidence>
<proteinExistence type="predicted"/>
<dbReference type="EMBL" id="CP018171">
    <property type="protein sequence ID" value="APH72945.1"/>
    <property type="molecule type" value="Genomic_DNA"/>
</dbReference>
<gene>
    <name evidence="7" type="ORF">BSQ44_17405</name>
</gene>
<dbReference type="GO" id="GO:0009247">
    <property type="term" value="P:glycolipid biosynthetic process"/>
    <property type="evidence" value="ECO:0007669"/>
    <property type="project" value="UniProtKB-ARBA"/>
</dbReference>
<evidence type="ECO:0000256" key="6">
    <source>
        <dbReference type="ARBA" id="ARBA00023315"/>
    </source>
</evidence>
<keyword evidence="6 7" id="KW-0012">Acyltransferase</keyword>
<dbReference type="RefSeq" id="WP_072606415.1">
    <property type="nucleotide sequence ID" value="NZ_CP018171.1"/>
</dbReference>
<dbReference type="GO" id="GO:0016746">
    <property type="term" value="F:acyltransferase activity"/>
    <property type="evidence" value="ECO:0007669"/>
    <property type="project" value="UniProtKB-KW"/>
</dbReference>
<dbReference type="GO" id="GO:0005886">
    <property type="term" value="C:plasma membrane"/>
    <property type="evidence" value="ECO:0007669"/>
    <property type="project" value="UniProtKB-SubCell"/>
</dbReference>
<dbReference type="AlphaFoldDB" id="A0A1L3SUF4"/>
<comment type="subcellular location">
    <subcellularLocation>
        <location evidence="1">Cell inner membrane</location>
    </subcellularLocation>
</comment>
<dbReference type="NCBIfam" id="NF005120">
    <property type="entry name" value="PRK06553.1"/>
    <property type="match status" value="1"/>
</dbReference>
<dbReference type="OrthoDB" id="9801955at2"/>
<keyword evidence="8" id="KW-1185">Reference proteome</keyword>
<dbReference type="CDD" id="cd07984">
    <property type="entry name" value="LPLAT_LABLAT-like"/>
    <property type="match status" value="1"/>
</dbReference>
<sequence length="330" mass="36495">MASKGGILFRPLAARASRGLKIANYWTIAQLSLGLLKTIRLLPADKALDFLDNAARRLGPLMGRHRTALSNLRAAYPDKPDAELEAIARDMWGNMARLAGEYVFTEQLMRRDPGARLPANVEIVGEDLFVRLCEEKGPHILFTGHVGNFELLPIVAAAYGLKVTALFRAPNNPFLAAELLEKRTETMGELVASGRGSAFQLARVLEANGNIGVLVDQKFRHGLPGTFFGRPCETSPLLAKLARQFDCPVHPARCIRLPGNRFRLELREKLDLPRTPNGAVDVAATTQLLNDTVEGWVREYPGQWMWFHKRWKLSGTKRRPGAKSTPASGA</sequence>
<evidence type="ECO:0000313" key="7">
    <source>
        <dbReference type="EMBL" id="APH72945.1"/>
    </source>
</evidence>
<dbReference type="STRING" id="1670800.BSQ44_17405"/>
<accession>A0A1L3SUF4</accession>
<evidence type="ECO:0000256" key="3">
    <source>
        <dbReference type="ARBA" id="ARBA00022519"/>
    </source>
</evidence>
<evidence type="ECO:0000313" key="8">
    <source>
        <dbReference type="Proteomes" id="UP000182840"/>
    </source>
</evidence>
<evidence type="ECO:0000256" key="2">
    <source>
        <dbReference type="ARBA" id="ARBA00022475"/>
    </source>
</evidence>
<evidence type="ECO:0000256" key="4">
    <source>
        <dbReference type="ARBA" id="ARBA00022679"/>
    </source>
</evidence>
<dbReference type="KEGG" id="meso:BSQ44_17405"/>
<keyword evidence="4 7" id="KW-0808">Transferase</keyword>